<keyword evidence="1" id="KW-0175">Coiled coil</keyword>
<reference evidence="3 4" key="1">
    <citation type="journal article" date="2019" name="Nat. Ecol. Evol.">
        <title>Megaphylogeny resolves global patterns of mushroom evolution.</title>
        <authorList>
            <person name="Varga T."/>
            <person name="Krizsan K."/>
            <person name="Foldi C."/>
            <person name="Dima B."/>
            <person name="Sanchez-Garcia M."/>
            <person name="Sanchez-Ramirez S."/>
            <person name="Szollosi G.J."/>
            <person name="Szarkandi J.G."/>
            <person name="Papp V."/>
            <person name="Albert L."/>
            <person name="Andreopoulos W."/>
            <person name="Angelini C."/>
            <person name="Antonin V."/>
            <person name="Barry K.W."/>
            <person name="Bougher N.L."/>
            <person name="Buchanan P."/>
            <person name="Buyck B."/>
            <person name="Bense V."/>
            <person name="Catcheside P."/>
            <person name="Chovatia M."/>
            <person name="Cooper J."/>
            <person name="Damon W."/>
            <person name="Desjardin D."/>
            <person name="Finy P."/>
            <person name="Geml J."/>
            <person name="Haridas S."/>
            <person name="Hughes K."/>
            <person name="Justo A."/>
            <person name="Karasinski D."/>
            <person name="Kautmanova I."/>
            <person name="Kiss B."/>
            <person name="Kocsube S."/>
            <person name="Kotiranta H."/>
            <person name="LaButti K.M."/>
            <person name="Lechner B.E."/>
            <person name="Liimatainen K."/>
            <person name="Lipzen A."/>
            <person name="Lukacs Z."/>
            <person name="Mihaltcheva S."/>
            <person name="Morgado L.N."/>
            <person name="Niskanen T."/>
            <person name="Noordeloos M.E."/>
            <person name="Ohm R.A."/>
            <person name="Ortiz-Santana B."/>
            <person name="Ovrebo C."/>
            <person name="Racz N."/>
            <person name="Riley R."/>
            <person name="Savchenko A."/>
            <person name="Shiryaev A."/>
            <person name="Soop K."/>
            <person name="Spirin V."/>
            <person name="Szebenyi C."/>
            <person name="Tomsovsky M."/>
            <person name="Tulloss R.E."/>
            <person name="Uehling J."/>
            <person name="Grigoriev I.V."/>
            <person name="Vagvolgyi C."/>
            <person name="Papp T."/>
            <person name="Martin F.M."/>
            <person name="Miettinen O."/>
            <person name="Hibbett D.S."/>
            <person name="Nagy L.G."/>
        </authorList>
    </citation>
    <scope>NUCLEOTIDE SEQUENCE [LARGE SCALE GENOMIC DNA]</scope>
    <source>
        <strain evidence="3 4">FP101781</strain>
    </source>
</reference>
<dbReference type="AlphaFoldDB" id="A0A4Y7TWE5"/>
<comment type="caution">
    <text evidence="3">The sequence shown here is derived from an EMBL/GenBank/DDBJ whole genome shotgun (WGS) entry which is preliminary data.</text>
</comment>
<feature type="compositionally biased region" description="Polar residues" evidence="2">
    <location>
        <begin position="266"/>
        <end position="285"/>
    </location>
</feature>
<organism evidence="3 4">
    <name type="scientific">Coprinellus micaceus</name>
    <name type="common">Glistening ink-cap mushroom</name>
    <name type="synonym">Coprinus micaceus</name>
    <dbReference type="NCBI Taxonomy" id="71717"/>
    <lineage>
        <taxon>Eukaryota</taxon>
        <taxon>Fungi</taxon>
        <taxon>Dikarya</taxon>
        <taxon>Basidiomycota</taxon>
        <taxon>Agaricomycotina</taxon>
        <taxon>Agaricomycetes</taxon>
        <taxon>Agaricomycetidae</taxon>
        <taxon>Agaricales</taxon>
        <taxon>Agaricineae</taxon>
        <taxon>Psathyrellaceae</taxon>
        <taxon>Coprinellus</taxon>
    </lineage>
</organism>
<sequence length="450" mass="49031">MAKLKNLGLAKLQTLATTNGQGKTEKLAIVLPPSPTSTCTVGPSSPRDQDEEEDQADAWSAHSHTPTVESRSSGPGPAVAPNADLKPQLDPKGSMVTDNVLAIAQLQASMKEAMQGLANVMDHVGRQSVLMSQLAAQIKERNELETLQNELECQIAKQREELDSLKTGLENSIKQAAEDTIRTELKAMVDESIGNVIENKVREELSKQIPDNLRQQGLGHERQIHEVQTELHNSEARRYNASLKSASLDAPLRPLLRPVPTPEQSPNPILVTSATDSNPPTSSLPFSEHLRPPAPTPMMRTLSTRSTSTIPSAISRSTSLQMVAATPSASALFPKDLKSLFALDPGSTRTLLKEYGLQSTAPSPVAEETMYKFKSPSLPHSPTSHKAPCPVDEEAESDEEMQSHVEDMNTFMSHIGVPFKMVPPPRTKETNAERRKKLAPLIISNWTGPR</sequence>
<keyword evidence="4" id="KW-1185">Reference proteome</keyword>
<evidence type="ECO:0000313" key="4">
    <source>
        <dbReference type="Proteomes" id="UP000298030"/>
    </source>
</evidence>
<feature type="region of interest" description="Disordered" evidence="2">
    <location>
        <begin position="375"/>
        <end position="402"/>
    </location>
</feature>
<evidence type="ECO:0000256" key="2">
    <source>
        <dbReference type="SAM" id="MobiDB-lite"/>
    </source>
</evidence>
<dbReference type="Proteomes" id="UP000298030">
    <property type="component" value="Unassembled WGS sequence"/>
</dbReference>
<accession>A0A4Y7TWE5</accession>
<feature type="region of interest" description="Disordered" evidence="2">
    <location>
        <begin position="15"/>
        <end position="92"/>
    </location>
</feature>
<gene>
    <name evidence="3" type="ORF">FA13DRAFT_1726161</name>
</gene>
<feature type="compositionally biased region" description="Acidic residues" evidence="2">
    <location>
        <begin position="391"/>
        <end position="400"/>
    </location>
</feature>
<feature type="compositionally biased region" description="Low complexity" evidence="2">
    <location>
        <begin position="297"/>
        <end position="308"/>
    </location>
</feature>
<protein>
    <submittedName>
        <fullName evidence="3">Uncharacterized protein</fullName>
    </submittedName>
</protein>
<feature type="region of interest" description="Disordered" evidence="2">
    <location>
        <begin position="416"/>
        <end position="450"/>
    </location>
</feature>
<evidence type="ECO:0000256" key="1">
    <source>
        <dbReference type="SAM" id="Coils"/>
    </source>
</evidence>
<dbReference type="EMBL" id="QPFP01000003">
    <property type="protein sequence ID" value="TEB38483.1"/>
    <property type="molecule type" value="Genomic_DNA"/>
</dbReference>
<evidence type="ECO:0000313" key="3">
    <source>
        <dbReference type="EMBL" id="TEB38483.1"/>
    </source>
</evidence>
<proteinExistence type="predicted"/>
<feature type="coiled-coil region" evidence="1">
    <location>
        <begin position="134"/>
        <end position="179"/>
    </location>
</feature>
<dbReference type="STRING" id="71717.A0A4Y7TWE5"/>
<name>A0A4Y7TWE5_COPMI</name>
<feature type="region of interest" description="Disordered" evidence="2">
    <location>
        <begin position="252"/>
        <end position="308"/>
    </location>
</feature>
<feature type="compositionally biased region" description="Polar residues" evidence="2">
    <location>
        <begin position="62"/>
        <end position="73"/>
    </location>
</feature>
<dbReference type="OrthoDB" id="6474464at2759"/>